<evidence type="ECO:0000256" key="3">
    <source>
        <dbReference type="ARBA" id="ARBA00023163"/>
    </source>
</evidence>
<dbReference type="PROSITE" id="PS50977">
    <property type="entry name" value="HTH_TETR_2"/>
    <property type="match status" value="1"/>
</dbReference>
<dbReference type="RefSeq" id="WP_304537677.1">
    <property type="nucleotide sequence ID" value="NZ_JAUQOM010000024.1"/>
</dbReference>
<protein>
    <submittedName>
        <fullName evidence="6">Helix-turn-helix domain-containing protein</fullName>
    </submittedName>
</protein>
<name>A0ABT8ZS57_9SPHN</name>
<proteinExistence type="predicted"/>
<dbReference type="PRINTS" id="PR00455">
    <property type="entry name" value="HTHTETR"/>
</dbReference>
<sequence length="196" mass="21982">MRRRAGTKANEEKRREIISAFIDSLIDRGLDQSTMGEVAARVGLDRSTLHYYFRTRDELVLEAADEISLRYLKQFKANMALAGRDDRAEKLIDLLFNGTFHQPDLSIALEELGVLANRNPAVDRRVSGIYRAIEHAIIEEIEAIFPDAPKRARRDIALAISQLSEGCTVFVSMNFGADRSRAAHRAAKLLVASLVK</sequence>
<keyword evidence="7" id="KW-1185">Reference proteome</keyword>
<dbReference type="SUPFAM" id="SSF46689">
    <property type="entry name" value="Homeodomain-like"/>
    <property type="match status" value="1"/>
</dbReference>
<dbReference type="InterPro" id="IPR001647">
    <property type="entry name" value="HTH_TetR"/>
</dbReference>
<comment type="caution">
    <text evidence="6">The sequence shown here is derived from an EMBL/GenBank/DDBJ whole genome shotgun (WGS) entry which is preliminary data.</text>
</comment>
<evidence type="ECO:0000256" key="2">
    <source>
        <dbReference type="ARBA" id="ARBA00023125"/>
    </source>
</evidence>
<dbReference type="PANTHER" id="PTHR30055:SF234">
    <property type="entry name" value="HTH-TYPE TRANSCRIPTIONAL REGULATOR BETI"/>
    <property type="match status" value="1"/>
</dbReference>
<dbReference type="InterPro" id="IPR050109">
    <property type="entry name" value="HTH-type_TetR-like_transc_reg"/>
</dbReference>
<evidence type="ECO:0000256" key="1">
    <source>
        <dbReference type="ARBA" id="ARBA00023015"/>
    </source>
</evidence>
<keyword evidence="2 4" id="KW-0238">DNA-binding</keyword>
<keyword evidence="3" id="KW-0804">Transcription</keyword>
<dbReference type="EMBL" id="JAUQOM010000024">
    <property type="protein sequence ID" value="MDO7837379.1"/>
    <property type="molecule type" value="Genomic_DNA"/>
</dbReference>
<feature type="DNA-binding region" description="H-T-H motif" evidence="4">
    <location>
        <begin position="34"/>
        <end position="53"/>
    </location>
</feature>
<gene>
    <name evidence="6" type="ORF">Q4610_20245</name>
</gene>
<evidence type="ECO:0000259" key="5">
    <source>
        <dbReference type="PROSITE" id="PS50977"/>
    </source>
</evidence>
<feature type="domain" description="HTH tetR-type" evidence="5">
    <location>
        <begin position="11"/>
        <end position="71"/>
    </location>
</feature>
<dbReference type="InterPro" id="IPR009057">
    <property type="entry name" value="Homeodomain-like_sf"/>
</dbReference>
<organism evidence="6 7">
    <name type="scientific">Sphingobium cyanobacteriorum</name>
    <dbReference type="NCBI Taxonomy" id="3063954"/>
    <lineage>
        <taxon>Bacteria</taxon>
        <taxon>Pseudomonadati</taxon>
        <taxon>Pseudomonadota</taxon>
        <taxon>Alphaproteobacteria</taxon>
        <taxon>Sphingomonadales</taxon>
        <taxon>Sphingomonadaceae</taxon>
        <taxon>Sphingobium</taxon>
    </lineage>
</organism>
<dbReference type="Gene3D" id="1.10.357.10">
    <property type="entry name" value="Tetracycline Repressor, domain 2"/>
    <property type="match status" value="1"/>
</dbReference>
<evidence type="ECO:0000256" key="4">
    <source>
        <dbReference type="PROSITE-ProRule" id="PRU00335"/>
    </source>
</evidence>
<keyword evidence="1" id="KW-0805">Transcription regulation</keyword>
<reference evidence="6" key="1">
    <citation type="submission" date="2023-07" db="EMBL/GenBank/DDBJ databases">
        <title>Bacterial whole genome sequence for Sphingobium sp. HBC34.</title>
        <authorList>
            <person name="Le V."/>
            <person name="Ko S.-R."/>
            <person name="Ahn C.-Y."/>
            <person name="Oh H.-M."/>
        </authorList>
    </citation>
    <scope>NUCLEOTIDE SEQUENCE</scope>
    <source>
        <strain evidence="6">HBC34</strain>
    </source>
</reference>
<evidence type="ECO:0000313" key="6">
    <source>
        <dbReference type="EMBL" id="MDO7837379.1"/>
    </source>
</evidence>
<accession>A0ABT8ZS57</accession>
<dbReference type="PANTHER" id="PTHR30055">
    <property type="entry name" value="HTH-TYPE TRANSCRIPTIONAL REGULATOR RUTR"/>
    <property type="match status" value="1"/>
</dbReference>
<dbReference type="Proteomes" id="UP001176471">
    <property type="component" value="Unassembled WGS sequence"/>
</dbReference>
<evidence type="ECO:0000313" key="7">
    <source>
        <dbReference type="Proteomes" id="UP001176471"/>
    </source>
</evidence>
<dbReference type="Pfam" id="PF00440">
    <property type="entry name" value="TetR_N"/>
    <property type="match status" value="1"/>
</dbReference>